<gene>
    <name evidence="1" type="ORF">ACFQ1S_25430</name>
</gene>
<keyword evidence="2" id="KW-1185">Reference proteome</keyword>
<organism evidence="1 2">
    <name type="scientific">Kibdelosporangium lantanae</name>
    <dbReference type="NCBI Taxonomy" id="1497396"/>
    <lineage>
        <taxon>Bacteria</taxon>
        <taxon>Bacillati</taxon>
        <taxon>Actinomycetota</taxon>
        <taxon>Actinomycetes</taxon>
        <taxon>Pseudonocardiales</taxon>
        <taxon>Pseudonocardiaceae</taxon>
        <taxon>Kibdelosporangium</taxon>
    </lineage>
</organism>
<evidence type="ECO:0000313" key="1">
    <source>
        <dbReference type="EMBL" id="MFD1048634.1"/>
    </source>
</evidence>
<feature type="non-terminal residue" evidence="1">
    <location>
        <position position="1"/>
    </location>
</feature>
<comment type="caution">
    <text evidence="1">The sequence shown here is derived from an EMBL/GenBank/DDBJ whole genome shotgun (WGS) entry which is preliminary data.</text>
</comment>
<dbReference type="EMBL" id="JBHTIS010001710">
    <property type="protein sequence ID" value="MFD1048634.1"/>
    <property type="molecule type" value="Genomic_DNA"/>
</dbReference>
<accession>A0ABW3MG65</accession>
<sequence length="38" mass="4150">VAEGILVSVKRLYLLGEGDQPTGTFSFADLMRHELAKS</sequence>
<name>A0ABW3MG65_9PSEU</name>
<dbReference type="Proteomes" id="UP001597045">
    <property type="component" value="Unassembled WGS sequence"/>
</dbReference>
<reference evidence="2" key="1">
    <citation type="journal article" date="2019" name="Int. J. Syst. Evol. Microbiol.">
        <title>The Global Catalogue of Microorganisms (GCM) 10K type strain sequencing project: providing services to taxonomists for standard genome sequencing and annotation.</title>
        <authorList>
            <consortium name="The Broad Institute Genomics Platform"/>
            <consortium name="The Broad Institute Genome Sequencing Center for Infectious Disease"/>
            <person name="Wu L."/>
            <person name="Ma J."/>
        </authorList>
    </citation>
    <scope>NUCLEOTIDE SEQUENCE [LARGE SCALE GENOMIC DNA]</scope>
    <source>
        <strain evidence="2">JCM 31486</strain>
    </source>
</reference>
<proteinExistence type="predicted"/>
<protein>
    <submittedName>
        <fullName evidence="1">N-acetylmuramoyl-L-alanine amidase</fullName>
    </submittedName>
</protein>
<evidence type="ECO:0000313" key="2">
    <source>
        <dbReference type="Proteomes" id="UP001597045"/>
    </source>
</evidence>